<dbReference type="InterPro" id="IPR007972">
    <property type="entry name" value="Mtfr1"/>
</dbReference>
<dbReference type="GO" id="GO:0000266">
    <property type="term" value="P:mitochondrial fission"/>
    <property type="evidence" value="ECO:0007669"/>
    <property type="project" value="TreeGrafter"/>
</dbReference>
<sequence length="252" mass="27543">RFPTFVLYLDKRRQPRRNPLDLDDCKRVRRNPHSRSVLRSPAASQRITQLEVELSLLRSQLAELIVRQERKNVPCGTSGETAARADADGQSDGCDSQSVIVCAAEPEKRLPPSTQQSTVIPTVPVTIPKPPPLPPSFPCASFSKPTGDDWRARLIAKRKGNSESTQSNVPKTPSGDMSQVLRELQSGSIKLRSVPRSPGGTPIRAQKVSPLNAALDPGSLISCALRNRLSRIRAAINVSCSDDGDSRENSFF</sequence>
<name>A0A8E0RX88_9TREM</name>
<organism evidence="3 4">
    <name type="scientific">Fasciolopsis buskii</name>
    <dbReference type="NCBI Taxonomy" id="27845"/>
    <lineage>
        <taxon>Eukaryota</taxon>
        <taxon>Metazoa</taxon>
        <taxon>Spiralia</taxon>
        <taxon>Lophotrochozoa</taxon>
        <taxon>Platyhelminthes</taxon>
        <taxon>Trematoda</taxon>
        <taxon>Digenea</taxon>
        <taxon>Plagiorchiida</taxon>
        <taxon>Echinostomata</taxon>
        <taxon>Echinostomatoidea</taxon>
        <taxon>Fasciolidae</taxon>
        <taxon>Fasciolopsis</taxon>
    </lineage>
</organism>
<feature type="region of interest" description="Disordered" evidence="2">
    <location>
        <begin position="157"/>
        <end position="178"/>
    </location>
</feature>
<evidence type="ECO:0000256" key="2">
    <source>
        <dbReference type="SAM" id="MobiDB-lite"/>
    </source>
</evidence>
<evidence type="ECO:0000313" key="4">
    <source>
        <dbReference type="Proteomes" id="UP000728185"/>
    </source>
</evidence>
<dbReference type="GO" id="GO:0009060">
    <property type="term" value="P:aerobic respiration"/>
    <property type="evidence" value="ECO:0007669"/>
    <property type="project" value="TreeGrafter"/>
</dbReference>
<feature type="non-terminal residue" evidence="3">
    <location>
        <position position="1"/>
    </location>
</feature>
<dbReference type="AlphaFoldDB" id="A0A8E0RX88"/>
<dbReference type="OrthoDB" id="2133332at2759"/>
<dbReference type="Proteomes" id="UP000728185">
    <property type="component" value="Unassembled WGS sequence"/>
</dbReference>
<evidence type="ECO:0000256" key="1">
    <source>
        <dbReference type="ARBA" id="ARBA00005807"/>
    </source>
</evidence>
<accession>A0A8E0RX88</accession>
<reference evidence="3" key="1">
    <citation type="submission" date="2019-05" db="EMBL/GenBank/DDBJ databases">
        <title>Annotation for the trematode Fasciolopsis buski.</title>
        <authorList>
            <person name="Choi Y.-J."/>
        </authorList>
    </citation>
    <scope>NUCLEOTIDE SEQUENCE</scope>
    <source>
        <strain evidence="3">HT</strain>
        <tissue evidence="3">Whole worm</tissue>
    </source>
</reference>
<protein>
    <recommendedName>
        <fullName evidence="5">Mitochondrial fission regulator 2</fullName>
    </recommendedName>
</protein>
<evidence type="ECO:0008006" key="5">
    <source>
        <dbReference type="Google" id="ProtNLM"/>
    </source>
</evidence>
<dbReference type="PANTHER" id="PTHR14215">
    <property type="entry name" value="PROTEIN OF UNKNOWN FUNCTION DUF729"/>
    <property type="match status" value="1"/>
</dbReference>
<proteinExistence type="inferred from homology"/>
<keyword evidence="4" id="KW-1185">Reference proteome</keyword>
<comment type="caution">
    <text evidence="3">The sequence shown here is derived from an EMBL/GenBank/DDBJ whole genome shotgun (WGS) entry which is preliminary data.</text>
</comment>
<dbReference type="EMBL" id="LUCM01006129">
    <property type="protein sequence ID" value="KAA0191771.1"/>
    <property type="molecule type" value="Genomic_DNA"/>
</dbReference>
<dbReference type="GO" id="GO:0005739">
    <property type="term" value="C:mitochondrion"/>
    <property type="evidence" value="ECO:0007669"/>
    <property type="project" value="TreeGrafter"/>
</dbReference>
<dbReference type="Pfam" id="PF05308">
    <property type="entry name" value="Mito_fiss_reg"/>
    <property type="match status" value="1"/>
</dbReference>
<feature type="compositionally biased region" description="Polar residues" evidence="2">
    <location>
        <begin position="162"/>
        <end position="177"/>
    </location>
</feature>
<gene>
    <name evidence="3" type="ORF">FBUS_09794</name>
</gene>
<comment type="similarity">
    <text evidence="1">Belongs to the MTFR1 family.</text>
</comment>
<dbReference type="PANTHER" id="PTHR14215:SF0">
    <property type="entry name" value="WH2 DOMAIN-CONTAINING PROTEIN"/>
    <property type="match status" value="1"/>
</dbReference>
<evidence type="ECO:0000313" key="3">
    <source>
        <dbReference type="EMBL" id="KAA0191771.1"/>
    </source>
</evidence>